<feature type="compositionally biased region" description="Acidic residues" evidence="1">
    <location>
        <begin position="156"/>
        <end position="167"/>
    </location>
</feature>
<sequence length="167" mass="18054">MRALIVRRAGEFEKTTFDLSIAVGILGLVPGTDISSAVRLAFPSFAFVFFGIVTLAGIGGRIATWKADRERTIADIRHECQAELIVLAILGLCWAMYSGSNFVLLLEGRSSTIPMLMGISILVASIRRSIRIWRDIRKLNRALVNPKSATPPPLGDPDDESGEVGGG</sequence>
<accession>A0A239FNW0</accession>
<dbReference type="AlphaFoldDB" id="A0A239FNW0"/>
<dbReference type="Proteomes" id="UP000198327">
    <property type="component" value="Unassembled WGS sequence"/>
</dbReference>
<dbReference type="EMBL" id="FZOW01000003">
    <property type="protein sequence ID" value="SNS58541.1"/>
    <property type="molecule type" value="Genomic_DNA"/>
</dbReference>
<evidence type="ECO:0000313" key="3">
    <source>
        <dbReference type="EMBL" id="SNS58541.1"/>
    </source>
</evidence>
<dbReference type="OrthoDB" id="4471572at2"/>
<keyword evidence="2" id="KW-1133">Transmembrane helix</keyword>
<organism evidence="3 4">
    <name type="scientific">Rhodococcoides kyotonense</name>
    <dbReference type="NCBI Taxonomy" id="398843"/>
    <lineage>
        <taxon>Bacteria</taxon>
        <taxon>Bacillati</taxon>
        <taxon>Actinomycetota</taxon>
        <taxon>Actinomycetes</taxon>
        <taxon>Mycobacteriales</taxon>
        <taxon>Nocardiaceae</taxon>
        <taxon>Rhodococcoides</taxon>
    </lineage>
</organism>
<feature type="transmembrane region" description="Helical" evidence="2">
    <location>
        <begin position="84"/>
        <end position="106"/>
    </location>
</feature>
<reference evidence="4" key="1">
    <citation type="submission" date="2017-06" db="EMBL/GenBank/DDBJ databases">
        <authorList>
            <person name="Varghese N."/>
            <person name="Submissions S."/>
        </authorList>
    </citation>
    <scope>NUCLEOTIDE SEQUENCE [LARGE SCALE GENOMIC DNA]</scope>
    <source>
        <strain evidence="4">JCM 23211</strain>
    </source>
</reference>
<proteinExistence type="predicted"/>
<protein>
    <submittedName>
        <fullName evidence="3">Uncharacterized protein</fullName>
    </submittedName>
</protein>
<keyword evidence="4" id="KW-1185">Reference proteome</keyword>
<evidence type="ECO:0000313" key="4">
    <source>
        <dbReference type="Proteomes" id="UP000198327"/>
    </source>
</evidence>
<evidence type="ECO:0000256" key="1">
    <source>
        <dbReference type="SAM" id="MobiDB-lite"/>
    </source>
</evidence>
<name>A0A239FNW0_9NOCA</name>
<feature type="region of interest" description="Disordered" evidence="1">
    <location>
        <begin position="147"/>
        <end position="167"/>
    </location>
</feature>
<evidence type="ECO:0000256" key="2">
    <source>
        <dbReference type="SAM" id="Phobius"/>
    </source>
</evidence>
<dbReference type="RefSeq" id="WP_089244574.1">
    <property type="nucleotide sequence ID" value="NZ_FZOW01000003.1"/>
</dbReference>
<keyword evidence="2" id="KW-0812">Transmembrane</keyword>
<gene>
    <name evidence="3" type="ORF">SAMN05421642_103389</name>
</gene>
<keyword evidence="2" id="KW-0472">Membrane</keyword>
<feature type="transmembrane region" description="Helical" evidence="2">
    <location>
        <begin position="41"/>
        <end position="63"/>
    </location>
</feature>
<feature type="transmembrane region" description="Helical" evidence="2">
    <location>
        <begin position="112"/>
        <end position="130"/>
    </location>
</feature>